<feature type="transmembrane region" description="Helical" evidence="6">
    <location>
        <begin position="137"/>
        <end position="163"/>
    </location>
</feature>
<dbReference type="GO" id="GO:0042910">
    <property type="term" value="F:xenobiotic transmembrane transporter activity"/>
    <property type="evidence" value="ECO:0007669"/>
    <property type="project" value="InterPro"/>
</dbReference>
<dbReference type="InterPro" id="IPR002528">
    <property type="entry name" value="MATE_fam"/>
</dbReference>
<keyword evidence="3 6" id="KW-0812">Transmembrane</keyword>
<feature type="transmembrane region" description="Helical" evidence="6">
    <location>
        <begin position="468"/>
        <end position="488"/>
    </location>
</feature>
<dbReference type="AlphaFoldDB" id="A0A9N7NLK1"/>
<feature type="transmembrane region" description="Helical" evidence="6">
    <location>
        <begin position="286"/>
        <end position="305"/>
    </location>
</feature>
<comment type="caution">
    <text evidence="8">The sequence shown here is derived from an EMBL/GenBank/DDBJ whole genome shotgun (WGS) entry which is preliminary data.</text>
</comment>
<comment type="similarity">
    <text evidence="2 6">Belongs to the multi antimicrobial extrusion (MATE) (TC 2.A.66.1) family.</text>
</comment>
<feature type="transmembrane region" description="Helical" evidence="6">
    <location>
        <begin position="64"/>
        <end position="82"/>
    </location>
</feature>
<comment type="subcellular location">
    <subcellularLocation>
        <location evidence="1">Membrane</location>
        <topology evidence="1">Multi-pass membrane protein</topology>
    </subcellularLocation>
</comment>
<dbReference type="PANTHER" id="PTHR11206">
    <property type="entry name" value="MULTIDRUG RESISTANCE PROTEIN"/>
    <property type="match status" value="1"/>
</dbReference>
<evidence type="ECO:0000256" key="2">
    <source>
        <dbReference type="ARBA" id="ARBA00010199"/>
    </source>
</evidence>
<feature type="transmembrane region" description="Helical" evidence="6">
    <location>
        <begin position="364"/>
        <end position="385"/>
    </location>
</feature>
<dbReference type="GO" id="GO:1990961">
    <property type="term" value="P:xenobiotic detoxification by transmembrane export across the plasma membrane"/>
    <property type="evidence" value="ECO:0007669"/>
    <property type="project" value="InterPro"/>
</dbReference>
<feature type="transmembrane region" description="Helical" evidence="6">
    <location>
        <begin position="245"/>
        <end position="265"/>
    </location>
</feature>
<sequence length="534" mass="57949">MCQLQQTTPPPLPIKTHLIPPKAHEPDLNTPLISQSPTTPAHHQTNKPSKPTSAHLSLAVQESISLARIALPMILTGLLLYSRSMISMLFLGRLGDLALAGGSLALGFANITGYSILSGLAMGMEPICGQAFGAKKYTLLGLTLQRTVLMLLLTSFPISLLWFNVKRILLLCGQDESIAAQAQTYLLYSTPDLLAQSLLHPLRIYLRAQSVNLPLTLCAAVSILLHVPINYFLVSKLNLGIKGVALSGVWTNFNVVVLLIVYVRFSGVYERTWARLSMGCFRGWKTLLGLALPSCISVCLEWWWYEIMILLCGLLVSPKATVASMGILIQTTALIYIFPSSLSFGVSTRVGNEIGARRPDRAKLAAIVGLACSFGLGLSALFFAVSVRNVWAGMFTRDKEIIALTSMVLPVIGLCELGNCPQTTGCGVLRGTARPKVGANVNLGCFYLVGMPVAVGLAFFCGMDFEGLWLGLLAAQASCMVTMVVVLVRTDWELEARRAEELTKGYEKVTIIEEDDDDDGNHDGKLVKEGDWLC</sequence>
<evidence type="ECO:0000256" key="6">
    <source>
        <dbReference type="RuleBase" id="RU004914"/>
    </source>
</evidence>
<evidence type="ECO:0000256" key="3">
    <source>
        <dbReference type="ARBA" id="ARBA00022692"/>
    </source>
</evidence>
<dbReference type="EMBL" id="CACSLK010027833">
    <property type="protein sequence ID" value="CAA0832205.1"/>
    <property type="molecule type" value="Genomic_DNA"/>
</dbReference>
<feature type="compositionally biased region" description="Polar residues" evidence="7">
    <location>
        <begin position="31"/>
        <end position="53"/>
    </location>
</feature>
<evidence type="ECO:0000256" key="5">
    <source>
        <dbReference type="ARBA" id="ARBA00023136"/>
    </source>
</evidence>
<feature type="transmembrane region" description="Helical" evidence="6">
    <location>
        <begin position="213"/>
        <end position="233"/>
    </location>
</feature>
<reference evidence="8" key="1">
    <citation type="submission" date="2019-12" db="EMBL/GenBank/DDBJ databases">
        <authorList>
            <person name="Scholes J."/>
        </authorList>
    </citation>
    <scope>NUCLEOTIDE SEQUENCE</scope>
</reference>
<evidence type="ECO:0000313" key="8">
    <source>
        <dbReference type="EMBL" id="CAA0832205.1"/>
    </source>
</evidence>
<dbReference type="CDD" id="cd13132">
    <property type="entry name" value="MATE_eukaryotic"/>
    <property type="match status" value="1"/>
</dbReference>
<feature type="transmembrane region" description="Helical" evidence="6">
    <location>
        <begin position="441"/>
        <end position="462"/>
    </location>
</feature>
<dbReference type="OrthoDB" id="2126698at2759"/>
<dbReference type="GO" id="GO:0016020">
    <property type="term" value="C:membrane"/>
    <property type="evidence" value="ECO:0007669"/>
    <property type="project" value="UniProtKB-SubCell"/>
</dbReference>
<feature type="transmembrane region" description="Helical" evidence="6">
    <location>
        <begin position="325"/>
        <end position="344"/>
    </location>
</feature>
<evidence type="ECO:0000256" key="1">
    <source>
        <dbReference type="ARBA" id="ARBA00004141"/>
    </source>
</evidence>
<dbReference type="Pfam" id="PF01554">
    <property type="entry name" value="MatE"/>
    <property type="match status" value="2"/>
</dbReference>
<feature type="region of interest" description="Disordered" evidence="7">
    <location>
        <begin position="1"/>
        <end position="53"/>
    </location>
</feature>
<gene>
    <name evidence="8" type="ORF">SHERM_27508</name>
</gene>
<protein>
    <recommendedName>
        <fullName evidence="6">Protein DETOXIFICATION</fullName>
    </recommendedName>
    <alternativeName>
        <fullName evidence="6">Multidrug and toxic compound extrusion protein</fullName>
    </alternativeName>
</protein>
<dbReference type="InterPro" id="IPR045069">
    <property type="entry name" value="MATE_euk"/>
</dbReference>
<name>A0A9N7NLK1_STRHE</name>
<evidence type="ECO:0000256" key="4">
    <source>
        <dbReference type="ARBA" id="ARBA00022989"/>
    </source>
</evidence>
<keyword evidence="9" id="KW-1185">Reference proteome</keyword>
<organism evidence="8 9">
    <name type="scientific">Striga hermonthica</name>
    <name type="common">Purple witchweed</name>
    <name type="synonym">Buchnera hermonthica</name>
    <dbReference type="NCBI Taxonomy" id="68872"/>
    <lineage>
        <taxon>Eukaryota</taxon>
        <taxon>Viridiplantae</taxon>
        <taxon>Streptophyta</taxon>
        <taxon>Embryophyta</taxon>
        <taxon>Tracheophyta</taxon>
        <taxon>Spermatophyta</taxon>
        <taxon>Magnoliopsida</taxon>
        <taxon>eudicotyledons</taxon>
        <taxon>Gunneridae</taxon>
        <taxon>Pentapetalae</taxon>
        <taxon>asterids</taxon>
        <taxon>lamiids</taxon>
        <taxon>Lamiales</taxon>
        <taxon>Orobanchaceae</taxon>
        <taxon>Buchnereae</taxon>
        <taxon>Striga</taxon>
    </lineage>
</organism>
<keyword evidence="4 6" id="KW-1133">Transmembrane helix</keyword>
<proteinExistence type="inferred from homology"/>
<feature type="transmembrane region" description="Helical" evidence="6">
    <location>
        <begin position="94"/>
        <end position="117"/>
    </location>
</feature>
<dbReference type="GO" id="GO:0015297">
    <property type="term" value="F:antiporter activity"/>
    <property type="evidence" value="ECO:0007669"/>
    <property type="project" value="InterPro"/>
</dbReference>
<feature type="transmembrane region" description="Helical" evidence="6">
    <location>
        <begin position="401"/>
        <end position="420"/>
    </location>
</feature>
<dbReference type="Proteomes" id="UP001153555">
    <property type="component" value="Unassembled WGS sequence"/>
</dbReference>
<evidence type="ECO:0000313" key="9">
    <source>
        <dbReference type="Proteomes" id="UP001153555"/>
    </source>
</evidence>
<keyword evidence="5 6" id="KW-0472">Membrane</keyword>
<dbReference type="NCBIfam" id="TIGR00797">
    <property type="entry name" value="matE"/>
    <property type="match status" value="1"/>
</dbReference>
<accession>A0A9N7NLK1</accession>
<evidence type="ECO:0000256" key="7">
    <source>
        <dbReference type="SAM" id="MobiDB-lite"/>
    </source>
</evidence>